<protein>
    <submittedName>
        <fullName evidence="5">Potassium channel protein</fullName>
    </submittedName>
</protein>
<comment type="subcellular location">
    <subcellularLocation>
        <location evidence="1">Cell membrane</location>
        <topology evidence="1">Multi-pass membrane protein</topology>
    </subcellularLocation>
</comment>
<dbReference type="PROSITE" id="PS51202">
    <property type="entry name" value="RCK_C"/>
    <property type="match status" value="1"/>
</dbReference>
<reference evidence="5 6" key="1">
    <citation type="submission" date="2022-04" db="EMBL/GenBank/DDBJ databases">
        <title>Positive selection, recombination, and allopatry shape intraspecific diversity of widespread and dominant cyanobacteria.</title>
        <authorList>
            <person name="Wei J."/>
            <person name="Shu W."/>
            <person name="Hu C."/>
        </authorList>
    </citation>
    <scope>NUCLEOTIDE SEQUENCE [LARGE SCALE GENOMIC DNA]</scope>
    <source>
        <strain evidence="5 6">DQ-A4</strain>
    </source>
</reference>
<dbReference type="Pfam" id="PF02254">
    <property type="entry name" value="TrkA_N"/>
    <property type="match status" value="1"/>
</dbReference>
<dbReference type="RefSeq" id="WP_190698606.1">
    <property type="nucleotide sequence ID" value="NZ_JAMPKX010000001.1"/>
</dbReference>
<dbReference type="Proteomes" id="UP001482513">
    <property type="component" value="Unassembled WGS sequence"/>
</dbReference>
<dbReference type="Gene3D" id="3.40.50.720">
    <property type="entry name" value="NAD(P)-binding Rossmann-like Domain"/>
    <property type="match status" value="1"/>
</dbReference>
<proteinExistence type="predicted"/>
<dbReference type="InterPro" id="IPR050721">
    <property type="entry name" value="Trk_Ktr_HKT_K-transport"/>
</dbReference>
<dbReference type="Pfam" id="PF02080">
    <property type="entry name" value="TrkA_C"/>
    <property type="match status" value="1"/>
</dbReference>
<sequence>MRQNRPRYGETTVEESYRHTRQHLIRGAIALGCVMVSGVCWYHFIEGWSWLDSVYMAVITLSTVGFGETNPLSPEGRLFTILLIMTGVGVIAYILNNLTEAIVQGHFQAGFRSLKRRRFMESMQGHYIICGLGRTGRQVATEFFAENIPFVVVDSEDSAVQRAQQLGYITLQGDATQDQVLLQAGVERARCLVAALPSDAENLYIVLSAKTLSPNIRTIARASSEEAILKLQRGGADVVVSPYITGGKRMAAAALRPQVVDFLDGILTGAERTVYVEEFLLLPESCPIIGKTLAEAQLGRQSGALILAIRRDGGVLLFGPTADTRLYPGDMVISMGNTDQLRLLSQILSPIEQGRKA</sequence>
<name>A0ABV0JYQ5_9CYAN</name>
<evidence type="ECO:0000259" key="4">
    <source>
        <dbReference type="PROSITE" id="PS51202"/>
    </source>
</evidence>
<dbReference type="InterPro" id="IPR003148">
    <property type="entry name" value="RCK_N"/>
</dbReference>
<dbReference type="SUPFAM" id="SSF81324">
    <property type="entry name" value="Voltage-gated potassium channels"/>
    <property type="match status" value="1"/>
</dbReference>
<dbReference type="PROSITE" id="PS51201">
    <property type="entry name" value="RCK_N"/>
    <property type="match status" value="1"/>
</dbReference>
<dbReference type="GO" id="GO:0034220">
    <property type="term" value="P:monoatomic ion transmembrane transport"/>
    <property type="evidence" value="ECO:0007669"/>
    <property type="project" value="UniProtKB-KW"/>
</dbReference>
<organism evidence="5 6">
    <name type="scientific">Leptolyngbya subtilissima DQ-A4</name>
    <dbReference type="NCBI Taxonomy" id="2933933"/>
    <lineage>
        <taxon>Bacteria</taxon>
        <taxon>Bacillati</taxon>
        <taxon>Cyanobacteriota</taxon>
        <taxon>Cyanophyceae</taxon>
        <taxon>Leptolyngbyales</taxon>
        <taxon>Leptolyngbyaceae</taxon>
        <taxon>Leptolyngbya group</taxon>
        <taxon>Leptolyngbya</taxon>
    </lineage>
</organism>
<feature type="domain" description="RCK C-terminal" evidence="4">
    <location>
        <begin position="264"/>
        <end position="350"/>
    </location>
</feature>
<dbReference type="InterPro" id="IPR036721">
    <property type="entry name" value="RCK_C_sf"/>
</dbReference>
<keyword evidence="2" id="KW-0812">Transmembrane</keyword>
<comment type="caution">
    <text evidence="5">The sequence shown here is derived from an EMBL/GenBank/DDBJ whole genome shotgun (WGS) entry which is preliminary data.</text>
</comment>
<keyword evidence="5" id="KW-0407">Ion channel</keyword>
<dbReference type="Gene3D" id="1.10.287.70">
    <property type="match status" value="1"/>
</dbReference>
<dbReference type="PANTHER" id="PTHR43833">
    <property type="entry name" value="POTASSIUM CHANNEL PROTEIN 2-RELATED-RELATED"/>
    <property type="match status" value="1"/>
</dbReference>
<accession>A0ABV0JYQ5</accession>
<feature type="transmembrane region" description="Helical" evidence="2">
    <location>
        <begin position="24"/>
        <end position="44"/>
    </location>
</feature>
<evidence type="ECO:0000259" key="3">
    <source>
        <dbReference type="PROSITE" id="PS51201"/>
    </source>
</evidence>
<dbReference type="InterPro" id="IPR013099">
    <property type="entry name" value="K_chnl_dom"/>
</dbReference>
<evidence type="ECO:0000256" key="1">
    <source>
        <dbReference type="ARBA" id="ARBA00004651"/>
    </source>
</evidence>
<feature type="domain" description="RCK N-terminal" evidence="3">
    <location>
        <begin position="124"/>
        <end position="240"/>
    </location>
</feature>
<dbReference type="InterPro" id="IPR036291">
    <property type="entry name" value="NAD(P)-bd_dom_sf"/>
</dbReference>
<dbReference type="Gene3D" id="3.30.70.1450">
    <property type="entry name" value="Regulator of K+ conductance, C-terminal domain"/>
    <property type="match status" value="1"/>
</dbReference>
<keyword evidence="6" id="KW-1185">Reference proteome</keyword>
<feature type="transmembrane region" description="Helical" evidence="2">
    <location>
        <begin position="78"/>
        <end position="95"/>
    </location>
</feature>
<keyword evidence="5" id="KW-0406">Ion transport</keyword>
<dbReference type="SUPFAM" id="SSF51735">
    <property type="entry name" value="NAD(P)-binding Rossmann-fold domains"/>
    <property type="match status" value="1"/>
</dbReference>
<keyword evidence="2" id="KW-1133">Transmembrane helix</keyword>
<dbReference type="PANTHER" id="PTHR43833:SF9">
    <property type="entry name" value="POTASSIUM CHANNEL PROTEIN YUGO-RELATED"/>
    <property type="match status" value="1"/>
</dbReference>
<evidence type="ECO:0000313" key="6">
    <source>
        <dbReference type="Proteomes" id="UP001482513"/>
    </source>
</evidence>
<gene>
    <name evidence="5" type="ORF">NC992_01860</name>
</gene>
<evidence type="ECO:0000256" key="2">
    <source>
        <dbReference type="SAM" id="Phobius"/>
    </source>
</evidence>
<keyword evidence="2" id="KW-0472">Membrane</keyword>
<dbReference type="Pfam" id="PF07885">
    <property type="entry name" value="Ion_trans_2"/>
    <property type="match status" value="1"/>
</dbReference>
<evidence type="ECO:0000313" key="5">
    <source>
        <dbReference type="EMBL" id="MEP0945608.1"/>
    </source>
</evidence>
<dbReference type="EMBL" id="JAMPKX010000001">
    <property type="protein sequence ID" value="MEP0945608.1"/>
    <property type="molecule type" value="Genomic_DNA"/>
</dbReference>
<dbReference type="InterPro" id="IPR006037">
    <property type="entry name" value="RCK_C"/>
</dbReference>
<dbReference type="SUPFAM" id="SSF116726">
    <property type="entry name" value="TrkA C-terminal domain-like"/>
    <property type="match status" value="1"/>
</dbReference>
<keyword evidence="5" id="KW-0813">Transport</keyword>